<protein>
    <recommendedName>
        <fullName evidence="2">FHA domain-containing protein</fullName>
    </recommendedName>
</protein>
<dbReference type="Proteomes" id="UP001221142">
    <property type="component" value="Unassembled WGS sequence"/>
</dbReference>
<feature type="domain" description="FHA" evidence="2">
    <location>
        <begin position="61"/>
        <end position="114"/>
    </location>
</feature>
<reference evidence="3" key="1">
    <citation type="submission" date="2023-03" db="EMBL/GenBank/DDBJ databases">
        <title>Massive genome expansion in bonnet fungi (Mycena s.s.) driven by repeated elements and novel gene families across ecological guilds.</title>
        <authorList>
            <consortium name="Lawrence Berkeley National Laboratory"/>
            <person name="Harder C.B."/>
            <person name="Miyauchi S."/>
            <person name="Viragh M."/>
            <person name="Kuo A."/>
            <person name="Thoen E."/>
            <person name="Andreopoulos B."/>
            <person name="Lu D."/>
            <person name="Skrede I."/>
            <person name="Drula E."/>
            <person name="Henrissat B."/>
            <person name="Morin E."/>
            <person name="Kohler A."/>
            <person name="Barry K."/>
            <person name="LaButti K."/>
            <person name="Morin E."/>
            <person name="Salamov A."/>
            <person name="Lipzen A."/>
            <person name="Mereny Z."/>
            <person name="Hegedus B."/>
            <person name="Baldrian P."/>
            <person name="Stursova M."/>
            <person name="Weitz H."/>
            <person name="Taylor A."/>
            <person name="Grigoriev I.V."/>
            <person name="Nagy L.G."/>
            <person name="Martin F."/>
            <person name="Kauserud H."/>
        </authorList>
    </citation>
    <scope>NUCLEOTIDE SEQUENCE</scope>
    <source>
        <strain evidence="3">9284</strain>
    </source>
</reference>
<feature type="compositionally biased region" description="Pro residues" evidence="1">
    <location>
        <begin position="142"/>
        <end position="156"/>
    </location>
</feature>
<dbReference type="InterPro" id="IPR000253">
    <property type="entry name" value="FHA_dom"/>
</dbReference>
<evidence type="ECO:0000256" key="1">
    <source>
        <dbReference type="SAM" id="MobiDB-lite"/>
    </source>
</evidence>
<keyword evidence="4" id="KW-1185">Reference proteome</keyword>
<dbReference type="SUPFAM" id="SSF49879">
    <property type="entry name" value="SMAD/FHA domain"/>
    <property type="match status" value="1"/>
</dbReference>
<accession>A0AAD7FVB6</accession>
<evidence type="ECO:0000313" key="3">
    <source>
        <dbReference type="EMBL" id="KAJ7639540.1"/>
    </source>
</evidence>
<evidence type="ECO:0000313" key="4">
    <source>
        <dbReference type="Proteomes" id="UP001221142"/>
    </source>
</evidence>
<dbReference type="Gene3D" id="2.60.200.20">
    <property type="match status" value="1"/>
</dbReference>
<comment type="caution">
    <text evidence="3">The sequence shown here is derived from an EMBL/GenBank/DDBJ whole genome shotgun (WGS) entry which is preliminary data.</text>
</comment>
<evidence type="ECO:0000259" key="2">
    <source>
        <dbReference type="Pfam" id="PF00498"/>
    </source>
</evidence>
<dbReference type="Pfam" id="PF00498">
    <property type="entry name" value="FHA"/>
    <property type="match status" value="1"/>
</dbReference>
<dbReference type="EMBL" id="JARKIF010000005">
    <property type="protein sequence ID" value="KAJ7639540.1"/>
    <property type="molecule type" value="Genomic_DNA"/>
</dbReference>
<feature type="region of interest" description="Disordered" evidence="1">
    <location>
        <begin position="137"/>
        <end position="207"/>
    </location>
</feature>
<dbReference type="AlphaFoldDB" id="A0AAD7FVB6"/>
<proteinExistence type="predicted"/>
<dbReference type="InterPro" id="IPR008984">
    <property type="entry name" value="SMAD_FHA_dom_sf"/>
</dbReference>
<dbReference type="CDD" id="cd00060">
    <property type="entry name" value="FHA"/>
    <property type="match status" value="1"/>
</dbReference>
<organism evidence="3 4">
    <name type="scientific">Roridomyces roridus</name>
    <dbReference type="NCBI Taxonomy" id="1738132"/>
    <lineage>
        <taxon>Eukaryota</taxon>
        <taxon>Fungi</taxon>
        <taxon>Dikarya</taxon>
        <taxon>Basidiomycota</taxon>
        <taxon>Agaricomycotina</taxon>
        <taxon>Agaricomycetes</taxon>
        <taxon>Agaricomycetidae</taxon>
        <taxon>Agaricales</taxon>
        <taxon>Marasmiineae</taxon>
        <taxon>Mycenaceae</taxon>
        <taxon>Roridomyces</taxon>
    </lineage>
</organism>
<name>A0AAD7FVB6_9AGAR</name>
<sequence>MAPNSSGNAKQTTEIMISASIEGVEFSYQDPNIQPQKIALYKTNESNTFKVGRTILAPGNKKLGKDHVRLTFQDSKVSITHLGSGSGTWVQSKKGCLVKDKPHTLKDGDRIVFGAEADAGLAQDPEAVRVKVRFLTEGPPQTKAPPSPKRTPPPSPKSALLEAPTAKSTSDAKLQLPPQHHHRRASSLGAQDKPKELVPSAPVPPAQASHTILDKHIKVPWSETFRLGFGVNALTGEFTASSALRPFKFTETTKPGVSRILVERLQWDGVKELRDEFEMEAGATMNLPCPLGANARIASVLSTNTSSSTILIQYKVDSDFAPEYIPEGVRLKDGLENVPDPAFREEFGDYYIAGLQRSYSCRMIVVCKVNEQTITERHEKEAAALVDRYFKGSIKAIDLEQETSSISLTSVIVDAEGCTPNPSSVFSVSVKDAPKTLSMLKNAPGVPRVAYLYHYSRINASKLSPQVDVSKAMFYKVQSMRGVYADLQACLLHPALREFAFDCRTIRRVLKRFEDQRQSIVYTTRGDNKADTLLKDLTKAKEKAVTLMRRYEFIRIVRDMDKTVISHAPKPVDGGFCFYRWDCGMVDAARKVTSLKAYDLVSFTPPSNYKAFQLEWQTPVTDGTSTLHQLLHLSTPREAISFQTQNFGQVMPPPPPPSPGKKPVKLPPLKGTEPAVDNGVFAFVLADHQPCYILGWSISCYWPEGKAEPTIDVDHLTNCVLSDRLAVLVDNSRAARWHCKVTFVIQSAYNFPDLRV</sequence>
<gene>
    <name evidence="3" type="ORF">FB45DRAFT_828430</name>
</gene>